<dbReference type="PANTHER" id="PTHR33365">
    <property type="entry name" value="YALI0B05434P"/>
    <property type="match status" value="1"/>
</dbReference>
<evidence type="ECO:0000313" key="6">
    <source>
        <dbReference type="Proteomes" id="UP000800094"/>
    </source>
</evidence>
<evidence type="ECO:0000256" key="4">
    <source>
        <dbReference type="SAM" id="Phobius"/>
    </source>
</evidence>
<dbReference type="OrthoDB" id="3687641at2759"/>
<dbReference type="Pfam" id="PF11807">
    <property type="entry name" value="UstYa"/>
    <property type="match status" value="1"/>
</dbReference>
<keyword evidence="4" id="KW-1133">Transmembrane helix</keyword>
<evidence type="ECO:0000256" key="2">
    <source>
        <dbReference type="ARBA" id="ARBA00035112"/>
    </source>
</evidence>
<dbReference type="EMBL" id="ML987193">
    <property type="protein sequence ID" value="KAF2251126.1"/>
    <property type="molecule type" value="Genomic_DNA"/>
</dbReference>
<dbReference type="RefSeq" id="XP_033686130.1">
    <property type="nucleotide sequence ID" value="XM_033833114.1"/>
</dbReference>
<comment type="pathway">
    <text evidence="1">Mycotoxin biosynthesis.</text>
</comment>
<name>A0A6A6IL53_9PLEO</name>
<sequence>MSSTSTKYTLLDDGEEKSELPSSRKHRALRLSLLKQFYQVLLHLIVIVLIVIVRQSMARPALPACLLPSELPLAADAIRYETVVFDPSGFSSGNEKPNAFEGSPSPATNAAWAQLCDVGMFVLNAEEYKRLGRPTAELVDRPGEYLVTLEVMHQLHCLDYLRIASYAAAEGKHTHHEQENDWSKAKHLSHCINYLRQVLMCHGDLTPITLERKKGLPPYRPDFRITHTCRNWDRIHEFASSRNTSGYGIA</sequence>
<keyword evidence="6" id="KW-1185">Reference proteome</keyword>
<evidence type="ECO:0000256" key="1">
    <source>
        <dbReference type="ARBA" id="ARBA00004685"/>
    </source>
</evidence>
<keyword evidence="4" id="KW-0472">Membrane</keyword>
<feature type="region of interest" description="Disordered" evidence="3">
    <location>
        <begin position="1"/>
        <end position="22"/>
    </location>
</feature>
<dbReference type="AlphaFoldDB" id="A0A6A6IL53"/>
<dbReference type="GeneID" id="54586444"/>
<gene>
    <name evidence="5" type="ORF">BU26DRAFT_563071</name>
</gene>
<feature type="transmembrane region" description="Helical" evidence="4">
    <location>
        <begin position="36"/>
        <end position="53"/>
    </location>
</feature>
<proteinExistence type="inferred from homology"/>
<protein>
    <recommendedName>
        <fullName evidence="7">Tat pathway signal sequence</fullName>
    </recommendedName>
</protein>
<evidence type="ECO:0000313" key="5">
    <source>
        <dbReference type="EMBL" id="KAF2251126.1"/>
    </source>
</evidence>
<dbReference type="GO" id="GO:0043386">
    <property type="term" value="P:mycotoxin biosynthetic process"/>
    <property type="evidence" value="ECO:0007669"/>
    <property type="project" value="InterPro"/>
</dbReference>
<organism evidence="5 6">
    <name type="scientific">Trematosphaeria pertusa</name>
    <dbReference type="NCBI Taxonomy" id="390896"/>
    <lineage>
        <taxon>Eukaryota</taxon>
        <taxon>Fungi</taxon>
        <taxon>Dikarya</taxon>
        <taxon>Ascomycota</taxon>
        <taxon>Pezizomycotina</taxon>
        <taxon>Dothideomycetes</taxon>
        <taxon>Pleosporomycetidae</taxon>
        <taxon>Pleosporales</taxon>
        <taxon>Massarineae</taxon>
        <taxon>Trematosphaeriaceae</taxon>
        <taxon>Trematosphaeria</taxon>
    </lineage>
</organism>
<dbReference type="Proteomes" id="UP000800094">
    <property type="component" value="Unassembled WGS sequence"/>
</dbReference>
<evidence type="ECO:0000256" key="3">
    <source>
        <dbReference type="SAM" id="MobiDB-lite"/>
    </source>
</evidence>
<keyword evidence="4" id="KW-0812">Transmembrane</keyword>
<reference evidence="5" key="1">
    <citation type="journal article" date="2020" name="Stud. Mycol.">
        <title>101 Dothideomycetes genomes: a test case for predicting lifestyles and emergence of pathogens.</title>
        <authorList>
            <person name="Haridas S."/>
            <person name="Albert R."/>
            <person name="Binder M."/>
            <person name="Bloem J."/>
            <person name="Labutti K."/>
            <person name="Salamov A."/>
            <person name="Andreopoulos B."/>
            <person name="Baker S."/>
            <person name="Barry K."/>
            <person name="Bills G."/>
            <person name="Bluhm B."/>
            <person name="Cannon C."/>
            <person name="Castanera R."/>
            <person name="Culley D."/>
            <person name="Daum C."/>
            <person name="Ezra D."/>
            <person name="Gonzalez J."/>
            <person name="Henrissat B."/>
            <person name="Kuo A."/>
            <person name="Liang C."/>
            <person name="Lipzen A."/>
            <person name="Lutzoni F."/>
            <person name="Magnuson J."/>
            <person name="Mondo S."/>
            <person name="Nolan M."/>
            <person name="Ohm R."/>
            <person name="Pangilinan J."/>
            <person name="Park H.-J."/>
            <person name="Ramirez L."/>
            <person name="Alfaro M."/>
            <person name="Sun H."/>
            <person name="Tritt A."/>
            <person name="Yoshinaga Y."/>
            <person name="Zwiers L.-H."/>
            <person name="Turgeon B."/>
            <person name="Goodwin S."/>
            <person name="Spatafora J."/>
            <person name="Crous P."/>
            <person name="Grigoriev I."/>
        </authorList>
    </citation>
    <scope>NUCLEOTIDE SEQUENCE</scope>
    <source>
        <strain evidence="5">CBS 122368</strain>
    </source>
</reference>
<evidence type="ECO:0008006" key="7">
    <source>
        <dbReference type="Google" id="ProtNLM"/>
    </source>
</evidence>
<dbReference type="PANTHER" id="PTHR33365:SF4">
    <property type="entry name" value="CYCLOCHLOROTINE BIOSYNTHESIS PROTEIN O"/>
    <property type="match status" value="1"/>
</dbReference>
<accession>A0A6A6IL53</accession>
<dbReference type="InterPro" id="IPR021765">
    <property type="entry name" value="UstYa-like"/>
</dbReference>
<comment type="similarity">
    <text evidence="2">Belongs to the ustYa family.</text>
</comment>